<feature type="region of interest" description="Disordered" evidence="3">
    <location>
        <begin position="494"/>
        <end position="517"/>
    </location>
</feature>
<evidence type="ECO:0000256" key="2">
    <source>
        <dbReference type="ARBA" id="ARBA00022801"/>
    </source>
</evidence>
<organism evidence="5 6">
    <name type="scientific">Sedimentitalea xiamensis</name>
    <dbReference type="NCBI Taxonomy" id="3050037"/>
    <lineage>
        <taxon>Bacteria</taxon>
        <taxon>Pseudomonadati</taxon>
        <taxon>Pseudomonadota</taxon>
        <taxon>Alphaproteobacteria</taxon>
        <taxon>Rhodobacterales</taxon>
        <taxon>Paracoccaceae</taxon>
        <taxon>Sedimentitalea</taxon>
    </lineage>
</organism>
<dbReference type="Gene3D" id="3.20.20.140">
    <property type="entry name" value="Metal-dependent hydrolases"/>
    <property type="match status" value="1"/>
</dbReference>
<evidence type="ECO:0000256" key="1">
    <source>
        <dbReference type="ARBA" id="ARBA00006745"/>
    </source>
</evidence>
<dbReference type="Proteomes" id="UP001227126">
    <property type="component" value="Unassembled WGS sequence"/>
</dbReference>
<keyword evidence="6" id="KW-1185">Reference proteome</keyword>
<dbReference type="EMBL" id="JASNJE010000011">
    <property type="protein sequence ID" value="MDK3073623.1"/>
    <property type="molecule type" value="Genomic_DNA"/>
</dbReference>
<dbReference type="SUPFAM" id="SSF51338">
    <property type="entry name" value="Composite domain of metallo-dependent hydrolases"/>
    <property type="match status" value="2"/>
</dbReference>
<gene>
    <name evidence="5" type="ORF">QO034_10915</name>
</gene>
<sequence>MPSTTLVGCQLLPGDRPERENGPFDIVLRGSHIADVRPTGETPPEGRVVDARNKLVTAGLINGHHHSHEHFYKGRYDNLPLELWMNYVRPVTPLPLTARDVYLRTLIGAIEAVRTGTTTLVDDLNVSPVLVPEHVEAAVSAYEDIGLRALIGVSLFDRPFFRAVPFVEEEFPPELLERLSQTKSTPPHEVLAYVRGLLRSRHPSTDRVSYLVSPSAPQRCSDAFLIDARALADEFDLPVNIHIHETRLQAVTAQRMYGKTMFQHLDSLGFLKPKTSLIHAVWLTPEDIDTIARSGASVQHNPTSNLKLGSGIAPVRQLLDAGVNVSLGSDGCGSTETLNMMRVVNMAALVNKVADQEPERWVGAKEAWHAGTIGGATALGRADDLGRVCPGYSADLTVFRLDSISFVPANNLLHQLVFATDSAAIDRVFVAGEEILADGKLSNIDEAALIDEILERHAEIAPLLKQAEQETDRFKEAYRRIYTRCETCAIPPETIPARLSGGPSPRKEAERTPHARI</sequence>
<dbReference type="PANTHER" id="PTHR43794">
    <property type="entry name" value="AMINOHYDROLASE SSNA-RELATED"/>
    <property type="match status" value="1"/>
</dbReference>
<dbReference type="RefSeq" id="WP_284485563.1">
    <property type="nucleotide sequence ID" value="NZ_JASNJE010000011.1"/>
</dbReference>
<dbReference type="Pfam" id="PF01979">
    <property type="entry name" value="Amidohydro_1"/>
    <property type="match status" value="1"/>
</dbReference>
<evidence type="ECO:0000259" key="4">
    <source>
        <dbReference type="Pfam" id="PF01979"/>
    </source>
</evidence>
<keyword evidence="2" id="KW-0378">Hydrolase</keyword>
<dbReference type="SUPFAM" id="SSF51556">
    <property type="entry name" value="Metallo-dependent hydrolases"/>
    <property type="match status" value="1"/>
</dbReference>
<dbReference type="InterPro" id="IPR032466">
    <property type="entry name" value="Metal_Hydrolase"/>
</dbReference>
<reference evidence="5 6" key="1">
    <citation type="submission" date="2023-05" db="EMBL/GenBank/DDBJ databases">
        <title>Sedimentitalea sp. nov. JM2-8.</title>
        <authorList>
            <person name="Huang J."/>
        </authorList>
    </citation>
    <scope>NUCLEOTIDE SEQUENCE [LARGE SCALE GENOMIC DNA]</scope>
    <source>
        <strain evidence="5 6">JM2-8</strain>
    </source>
</reference>
<comment type="similarity">
    <text evidence="1">Belongs to the metallo-dependent hydrolases superfamily. ATZ/TRZ family.</text>
</comment>
<proteinExistence type="inferred from homology"/>
<evidence type="ECO:0000313" key="5">
    <source>
        <dbReference type="EMBL" id="MDK3073623.1"/>
    </source>
</evidence>
<dbReference type="InterPro" id="IPR006680">
    <property type="entry name" value="Amidohydro-rel"/>
</dbReference>
<feature type="compositionally biased region" description="Basic and acidic residues" evidence="3">
    <location>
        <begin position="505"/>
        <end position="517"/>
    </location>
</feature>
<comment type="caution">
    <text evidence="5">The sequence shown here is derived from an EMBL/GenBank/DDBJ whole genome shotgun (WGS) entry which is preliminary data.</text>
</comment>
<protein>
    <submittedName>
        <fullName evidence="5">Amidohydrolase family protein</fullName>
    </submittedName>
</protein>
<feature type="region of interest" description="Disordered" evidence="3">
    <location>
        <begin position="1"/>
        <end position="21"/>
    </location>
</feature>
<evidence type="ECO:0000256" key="3">
    <source>
        <dbReference type="SAM" id="MobiDB-lite"/>
    </source>
</evidence>
<name>A0ABT7FF69_9RHOB</name>
<evidence type="ECO:0000313" key="6">
    <source>
        <dbReference type="Proteomes" id="UP001227126"/>
    </source>
</evidence>
<dbReference type="PANTHER" id="PTHR43794:SF11">
    <property type="entry name" value="AMIDOHYDROLASE-RELATED DOMAIN-CONTAINING PROTEIN"/>
    <property type="match status" value="1"/>
</dbReference>
<feature type="domain" description="Amidohydrolase-related" evidence="4">
    <location>
        <begin position="55"/>
        <end position="434"/>
    </location>
</feature>
<accession>A0ABT7FF69</accession>
<dbReference type="Gene3D" id="2.30.40.10">
    <property type="entry name" value="Urease, subunit C, domain 1"/>
    <property type="match status" value="1"/>
</dbReference>
<dbReference type="InterPro" id="IPR050287">
    <property type="entry name" value="MTA/SAH_deaminase"/>
</dbReference>
<dbReference type="InterPro" id="IPR011059">
    <property type="entry name" value="Metal-dep_hydrolase_composite"/>
</dbReference>